<evidence type="ECO:0000256" key="8">
    <source>
        <dbReference type="ARBA" id="ARBA00022989"/>
    </source>
</evidence>
<keyword evidence="7" id="KW-0418">Kinase</keyword>
<organism evidence="13 14">
    <name type="scientific">Anaeromyxobacter oryzae</name>
    <dbReference type="NCBI Taxonomy" id="2918170"/>
    <lineage>
        <taxon>Bacteria</taxon>
        <taxon>Pseudomonadati</taxon>
        <taxon>Myxococcota</taxon>
        <taxon>Myxococcia</taxon>
        <taxon>Myxococcales</taxon>
        <taxon>Cystobacterineae</taxon>
        <taxon>Anaeromyxobacteraceae</taxon>
        <taxon>Anaeromyxobacter</taxon>
    </lineage>
</organism>
<dbReference type="InterPro" id="IPR050428">
    <property type="entry name" value="TCS_sensor_his_kinase"/>
</dbReference>
<dbReference type="Pfam" id="PF02518">
    <property type="entry name" value="HATPase_c"/>
    <property type="match status" value="1"/>
</dbReference>
<evidence type="ECO:0000313" key="14">
    <source>
        <dbReference type="Proteomes" id="UP001162891"/>
    </source>
</evidence>
<dbReference type="CDD" id="cd00075">
    <property type="entry name" value="HATPase"/>
    <property type="match status" value="1"/>
</dbReference>
<evidence type="ECO:0000256" key="6">
    <source>
        <dbReference type="ARBA" id="ARBA00022692"/>
    </source>
</evidence>
<dbReference type="PRINTS" id="PR00344">
    <property type="entry name" value="BCTRLSENSOR"/>
</dbReference>
<dbReference type="PROSITE" id="PS50109">
    <property type="entry name" value="HIS_KIN"/>
    <property type="match status" value="1"/>
</dbReference>
<dbReference type="InterPro" id="IPR036097">
    <property type="entry name" value="HisK_dim/P_sf"/>
</dbReference>
<dbReference type="SMART" id="SM00387">
    <property type="entry name" value="HATPase_c"/>
    <property type="match status" value="1"/>
</dbReference>
<evidence type="ECO:0000256" key="2">
    <source>
        <dbReference type="ARBA" id="ARBA00004370"/>
    </source>
</evidence>
<keyword evidence="14" id="KW-1185">Reference proteome</keyword>
<evidence type="ECO:0000256" key="7">
    <source>
        <dbReference type="ARBA" id="ARBA00022777"/>
    </source>
</evidence>
<evidence type="ECO:0000256" key="5">
    <source>
        <dbReference type="ARBA" id="ARBA00022679"/>
    </source>
</evidence>
<name>A0ABM7WTJ7_9BACT</name>
<keyword evidence="4" id="KW-0597">Phosphoprotein</keyword>
<dbReference type="PANTHER" id="PTHR45436:SF5">
    <property type="entry name" value="SENSOR HISTIDINE KINASE TRCS"/>
    <property type="match status" value="1"/>
</dbReference>
<dbReference type="InterPro" id="IPR003594">
    <property type="entry name" value="HATPase_dom"/>
</dbReference>
<evidence type="ECO:0000259" key="11">
    <source>
        <dbReference type="PROSITE" id="PS50109"/>
    </source>
</evidence>
<accession>A0ABM7WTJ7</accession>
<dbReference type="CDD" id="cd00082">
    <property type="entry name" value="HisKA"/>
    <property type="match status" value="1"/>
</dbReference>
<dbReference type="Gene3D" id="3.30.565.10">
    <property type="entry name" value="Histidine kinase-like ATPase, C-terminal domain"/>
    <property type="match status" value="1"/>
</dbReference>
<keyword evidence="6" id="KW-0812">Transmembrane</keyword>
<evidence type="ECO:0000256" key="3">
    <source>
        <dbReference type="ARBA" id="ARBA00012438"/>
    </source>
</evidence>
<dbReference type="InterPro" id="IPR005467">
    <property type="entry name" value="His_kinase_dom"/>
</dbReference>
<dbReference type="Proteomes" id="UP001162891">
    <property type="component" value="Chromosome"/>
</dbReference>
<evidence type="ECO:0000256" key="1">
    <source>
        <dbReference type="ARBA" id="ARBA00000085"/>
    </source>
</evidence>
<comment type="subcellular location">
    <subcellularLocation>
        <location evidence="2">Membrane</location>
    </subcellularLocation>
</comment>
<dbReference type="SMART" id="SM00388">
    <property type="entry name" value="HisKA"/>
    <property type="match status" value="1"/>
</dbReference>
<comment type="catalytic activity">
    <reaction evidence="1">
        <text>ATP + protein L-histidine = ADP + protein N-phospho-L-histidine.</text>
        <dbReference type="EC" id="2.7.13.3"/>
    </reaction>
</comment>
<dbReference type="InterPro" id="IPR003660">
    <property type="entry name" value="HAMP_dom"/>
</dbReference>
<dbReference type="Pfam" id="PF00512">
    <property type="entry name" value="HisKA"/>
    <property type="match status" value="1"/>
</dbReference>
<dbReference type="PROSITE" id="PS50885">
    <property type="entry name" value="HAMP"/>
    <property type="match status" value="1"/>
</dbReference>
<keyword evidence="9" id="KW-0902">Two-component regulatory system</keyword>
<reference evidence="14" key="1">
    <citation type="journal article" date="2022" name="Int. J. Syst. Evol. Microbiol.">
        <title>Anaeromyxobacter oryzae sp. nov., Anaeromyxobacter diazotrophicus sp. nov. and Anaeromyxobacter paludicola sp. nov., isolated from paddy soils.</title>
        <authorList>
            <person name="Itoh H."/>
            <person name="Xu Z."/>
            <person name="Mise K."/>
            <person name="Masuda Y."/>
            <person name="Ushijima N."/>
            <person name="Hayakawa C."/>
            <person name="Shiratori Y."/>
            <person name="Senoo K."/>
        </authorList>
    </citation>
    <scope>NUCLEOTIDE SEQUENCE [LARGE SCALE GENOMIC DNA]</scope>
    <source>
        <strain evidence="14">Red232</strain>
    </source>
</reference>
<evidence type="ECO:0000313" key="13">
    <source>
        <dbReference type="EMBL" id="BDG02801.1"/>
    </source>
</evidence>
<dbReference type="SUPFAM" id="SSF55874">
    <property type="entry name" value="ATPase domain of HSP90 chaperone/DNA topoisomerase II/histidine kinase"/>
    <property type="match status" value="1"/>
</dbReference>
<sequence>MKLATRLWLWGALVPFVGTVAALLAAGQIFRANLERTVDEALLGQAAVEAVSMFDGPNYSPHLHILKSPLQHAVAQIAPAIALYEPDGRVRIRYPSDAREGWTAERLRPEDVEPEPRLETRQLPDGTRLRVVSVEIKSPAGEPHALQLAASLAPVDATVRVYHRTGFAMALALGVALFLLQSYLAARVSARVKRLTGHMGALREGKLDAVPPRPEGGDEIAELTGVVADATAKLRGARAAQDLLVAEAAHELRTPLTLMRTSIDLALRRKREVPELVASLEETRREVDRLAHLSTRLLDFATARRGTWDRAPGDLAAVARDAAEAARAAAEERRLLVQVIAPAPVPALFDPEGLRQAVDNLVGNAIKFSPPGTAVTVAVAEDGRIARLVVQDEGPGIPVEDRERFFHPFERGRDGARGAGLGLAIVREIANGHGGRAYATDAPRGARVVIEIPSARA</sequence>
<dbReference type="Gene3D" id="1.10.287.130">
    <property type="match status" value="1"/>
</dbReference>
<dbReference type="RefSeq" id="WP_248360490.1">
    <property type="nucleotide sequence ID" value="NZ_AP025591.1"/>
</dbReference>
<dbReference type="EMBL" id="AP025591">
    <property type="protein sequence ID" value="BDG02801.1"/>
    <property type="molecule type" value="Genomic_DNA"/>
</dbReference>
<dbReference type="EC" id="2.7.13.3" evidence="3"/>
<dbReference type="SUPFAM" id="SSF47384">
    <property type="entry name" value="Homodimeric domain of signal transducing histidine kinase"/>
    <property type="match status" value="1"/>
</dbReference>
<evidence type="ECO:0000259" key="12">
    <source>
        <dbReference type="PROSITE" id="PS50885"/>
    </source>
</evidence>
<proteinExistence type="predicted"/>
<dbReference type="InterPro" id="IPR004358">
    <property type="entry name" value="Sig_transdc_His_kin-like_C"/>
</dbReference>
<keyword evidence="10" id="KW-0472">Membrane</keyword>
<protein>
    <recommendedName>
        <fullName evidence="3">histidine kinase</fullName>
        <ecNumber evidence="3">2.7.13.3</ecNumber>
    </recommendedName>
</protein>
<evidence type="ECO:0000256" key="9">
    <source>
        <dbReference type="ARBA" id="ARBA00023012"/>
    </source>
</evidence>
<evidence type="ECO:0000256" key="4">
    <source>
        <dbReference type="ARBA" id="ARBA00022553"/>
    </source>
</evidence>
<dbReference type="Gene3D" id="6.10.340.10">
    <property type="match status" value="1"/>
</dbReference>
<keyword evidence="8" id="KW-1133">Transmembrane helix</keyword>
<feature type="domain" description="HAMP" evidence="12">
    <location>
        <begin position="186"/>
        <end position="239"/>
    </location>
</feature>
<evidence type="ECO:0000256" key="10">
    <source>
        <dbReference type="ARBA" id="ARBA00023136"/>
    </source>
</evidence>
<feature type="domain" description="Histidine kinase" evidence="11">
    <location>
        <begin position="247"/>
        <end position="456"/>
    </location>
</feature>
<dbReference type="PANTHER" id="PTHR45436">
    <property type="entry name" value="SENSOR HISTIDINE KINASE YKOH"/>
    <property type="match status" value="1"/>
</dbReference>
<gene>
    <name evidence="13" type="ORF">AMOR_17970</name>
</gene>
<keyword evidence="5" id="KW-0808">Transferase</keyword>
<dbReference type="InterPro" id="IPR003661">
    <property type="entry name" value="HisK_dim/P_dom"/>
</dbReference>
<dbReference type="InterPro" id="IPR036890">
    <property type="entry name" value="HATPase_C_sf"/>
</dbReference>